<gene>
    <name evidence="2" type="ORF">YM304_06390</name>
</gene>
<reference evidence="2 3" key="1">
    <citation type="journal article" date="2013" name="Int. J. Syst. Evol. Microbiol.">
        <title>Ilumatobacter nonamiense sp. nov. and Ilumatobacter coccineum sp. nov., isolated from seashore sand.</title>
        <authorList>
            <person name="Matsumoto A."/>
            <person name="Kasai H."/>
            <person name="Matsuo Y."/>
            <person name="Shizuri Y."/>
            <person name="Ichikawa N."/>
            <person name="Fujita N."/>
            <person name="Omura S."/>
            <person name="Takahashi Y."/>
        </authorList>
    </citation>
    <scope>NUCLEOTIDE SEQUENCE [LARGE SCALE GENOMIC DNA]</scope>
    <source>
        <strain evidence="3">NBRC 103263 / KCTC 29153 / YM16-304</strain>
    </source>
</reference>
<dbReference type="KEGG" id="aym:YM304_06390"/>
<feature type="transmembrane region" description="Helical" evidence="1">
    <location>
        <begin position="37"/>
        <end position="55"/>
    </location>
</feature>
<feature type="transmembrane region" description="Helical" evidence="1">
    <location>
        <begin position="12"/>
        <end position="31"/>
    </location>
</feature>
<accession>A0A6C7E2B2</accession>
<dbReference type="EMBL" id="AP012057">
    <property type="protein sequence ID" value="BAN00953.1"/>
    <property type="molecule type" value="Genomic_DNA"/>
</dbReference>
<keyword evidence="1" id="KW-1133">Transmembrane helix</keyword>
<sequence length="187" mass="19908">MTAGATASRVDWRIGATAAVGVTAAVGMMLLGMQPRLVLVAFVVLIVSATTWLLVDVGSASEPLLWHDHGSGETTSSRPDRRVLMLRARLKRNARTNRRVGGGSAEPDEHELAISDTLVAVIDDHLCAEHGLDIELAPDAAAAVIGPELTRFMTDPSARRSMTQRRALARTVALIEALERPSAPGSQ</sequence>
<keyword evidence="3" id="KW-1185">Reference proteome</keyword>
<name>A0A6C7E2B2_ILUCY</name>
<protein>
    <submittedName>
        <fullName evidence="2">Uncharacterized protein</fullName>
    </submittedName>
</protein>
<dbReference type="Proteomes" id="UP000011863">
    <property type="component" value="Chromosome"/>
</dbReference>
<organism evidence="2 3">
    <name type="scientific">Ilumatobacter coccineus (strain NBRC 103263 / KCTC 29153 / YM16-304)</name>
    <dbReference type="NCBI Taxonomy" id="1313172"/>
    <lineage>
        <taxon>Bacteria</taxon>
        <taxon>Bacillati</taxon>
        <taxon>Actinomycetota</taxon>
        <taxon>Acidimicrobiia</taxon>
        <taxon>Acidimicrobiales</taxon>
        <taxon>Ilumatobacteraceae</taxon>
        <taxon>Ilumatobacter</taxon>
    </lineage>
</organism>
<keyword evidence="1" id="KW-0812">Transmembrane</keyword>
<dbReference type="AlphaFoldDB" id="A0A6C7E2B2"/>
<evidence type="ECO:0000256" key="1">
    <source>
        <dbReference type="SAM" id="Phobius"/>
    </source>
</evidence>
<keyword evidence="1" id="KW-0472">Membrane</keyword>
<dbReference type="RefSeq" id="WP_015440201.1">
    <property type="nucleotide sequence ID" value="NC_020520.1"/>
</dbReference>
<evidence type="ECO:0000313" key="2">
    <source>
        <dbReference type="EMBL" id="BAN00953.1"/>
    </source>
</evidence>
<evidence type="ECO:0000313" key="3">
    <source>
        <dbReference type="Proteomes" id="UP000011863"/>
    </source>
</evidence>
<proteinExistence type="predicted"/>